<keyword evidence="1" id="KW-0645">Protease</keyword>
<dbReference type="InterPro" id="IPR009003">
    <property type="entry name" value="Peptidase_S1_PA"/>
</dbReference>
<keyword evidence="6" id="KW-1185">Reference proteome</keyword>
<dbReference type="Pfam" id="PF13365">
    <property type="entry name" value="Trypsin_2"/>
    <property type="match status" value="1"/>
</dbReference>
<dbReference type="KEGG" id="cle:Clole_1248"/>
<feature type="region of interest" description="Disordered" evidence="3">
    <location>
        <begin position="266"/>
        <end position="347"/>
    </location>
</feature>
<dbReference type="InterPro" id="IPR025647">
    <property type="entry name" value="YceG_bac"/>
</dbReference>
<dbReference type="InterPro" id="IPR051201">
    <property type="entry name" value="Chloro_Bact_Ser_Proteases"/>
</dbReference>
<accession>F2JGM0</accession>
<dbReference type="PRINTS" id="PR00834">
    <property type="entry name" value="PROTEASES2C"/>
</dbReference>
<name>F2JGM0_CELLD</name>
<evidence type="ECO:0000256" key="3">
    <source>
        <dbReference type="SAM" id="MobiDB-lite"/>
    </source>
</evidence>
<evidence type="ECO:0000313" key="5">
    <source>
        <dbReference type="EMBL" id="ADZ82975.1"/>
    </source>
</evidence>
<dbReference type="Proteomes" id="UP000008467">
    <property type="component" value="Chromosome"/>
</dbReference>
<feature type="domain" description="Putative component of 'biosynthetic module'" evidence="4">
    <location>
        <begin position="36"/>
        <end position="247"/>
    </location>
</feature>
<sequence length="543" mass="61195">MIFTTKPLKVVRLTCENPIEDFIKHELTKEEAGSLTRNAFFIRAIGVEKTDEIFSQQVKRLDDYFLLKAKDTVYLRLEELKYSLSPQETEGYIQAYEEWLKIKDAKPEEQFRLPFPAELTSDTLEWTKKCAFKEVLHMYECYMPHANASTTKNFAVKLLSWITAYLPLLVTKERGQLGKVVYVGPIKRQEYLFLYFLFLMGCDVLYMNPQEDCLATYEEVLRTSQVYHYPIKAQVPATLVPFETYKKQIVKPSEVATVPIQSISIQRPPQQNTTIKESGARRGSINLGGSHKGSVGNGIQRQTPRVPSSAMPSRSVPPKNNHSAEPSRPIVPNHQAPRVGSTVTTSIGNDTGILRELSYEELAQLSTSIVMITVLDGQRRAFKGGSGVVIHEEGYILTNFHVVRDGCHFEVQFENEEQSYVTSRIVKYHPNYDLALIKVEKRCKPLPLYRGEHLVRGQKVVAIGSPLGLFNTVSDGIISAFREIQDMSMIQFTAPISNGSSGGALLDMYGRLIGIITAGFDAGQNLNLAVKSEQIEYFANNFL</sequence>
<reference evidence="5 6" key="1">
    <citation type="journal article" date="2011" name="J. Bacteriol.">
        <title>Complete genome sequence of the cellulose-degrading bacterium Cellulosilyticum lentocellum.</title>
        <authorList>
            <consortium name="US DOE Joint Genome Institute"/>
            <person name="Miller D.A."/>
            <person name="Suen G."/>
            <person name="Bruce D."/>
            <person name="Copeland A."/>
            <person name="Cheng J.F."/>
            <person name="Detter C."/>
            <person name="Goodwin L.A."/>
            <person name="Han C.S."/>
            <person name="Hauser L.J."/>
            <person name="Land M.L."/>
            <person name="Lapidus A."/>
            <person name="Lucas S."/>
            <person name="Meincke L."/>
            <person name="Pitluck S."/>
            <person name="Tapia R."/>
            <person name="Teshima H."/>
            <person name="Woyke T."/>
            <person name="Fox B.G."/>
            <person name="Angert E.R."/>
            <person name="Currie C.R."/>
        </authorList>
    </citation>
    <scope>NUCLEOTIDE SEQUENCE [LARGE SCALE GENOMIC DNA]</scope>
    <source>
        <strain evidence="6">ATCC 49066 / DSM 5427 / NCIMB 11756 / RHM5</strain>
    </source>
</reference>
<evidence type="ECO:0000256" key="1">
    <source>
        <dbReference type="ARBA" id="ARBA00022670"/>
    </source>
</evidence>
<evidence type="ECO:0000256" key="2">
    <source>
        <dbReference type="ARBA" id="ARBA00022801"/>
    </source>
</evidence>
<dbReference type="GO" id="GO:0006508">
    <property type="term" value="P:proteolysis"/>
    <property type="evidence" value="ECO:0007669"/>
    <property type="project" value="UniProtKB-KW"/>
</dbReference>
<feature type="compositionally biased region" description="Polar residues" evidence="3">
    <location>
        <begin position="297"/>
        <end position="324"/>
    </location>
</feature>
<dbReference type="Pfam" id="PF14266">
    <property type="entry name" value="YceG_bac"/>
    <property type="match status" value="1"/>
</dbReference>
<dbReference type="RefSeq" id="WP_013656274.1">
    <property type="nucleotide sequence ID" value="NC_015275.1"/>
</dbReference>
<organism evidence="5 6">
    <name type="scientific">Cellulosilyticum lentocellum (strain ATCC 49066 / DSM 5427 / NCIMB 11756 / RHM5)</name>
    <name type="common">Clostridium lentocellum</name>
    <dbReference type="NCBI Taxonomy" id="642492"/>
    <lineage>
        <taxon>Bacteria</taxon>
        <taxon>Bacillati</taxon>
        <taxon>Bacillota</taxon>
        <taxon>Clostridia</taxon>
        <taxon>Lachnospirales</taxon>
        <taxon>Cellulosilyticaceae</taxon>
        <taxon>Cellulosilyticum</taxon>
    </lineage>
</organism>
<gene>
    <name evidence="5" type="ordered locus">Clole_1248</name>
</gene>
<keyword evidence="2" id="KW-0378">Hydrolase</keyword>
<dbReference type="PANTHER" id="PTHR43343">
    <property type="entry name" value="PEPTIDASE S12"/>
    <property type="match status" value="1"/>
</dbReference>
<dbReference type="Gene3D" id="2.40.10.120">
    <property type="match status" value="1"/>
</dbReference>
<dbReference type="SUPFAM" id="SSF50494">
    <property type="entry name" value="Trypsin-like serine proteases"/>
    <property type="match status" value="1"/>
</dbReference>
<dbReference type="EMBL" id="CP002582">
    <property type="protein sequence ID" value="ADZ82975.1"/>
    <property type="molecule type" value="Genomic_DNA"/>
</dbReference>
<evidence type="ECO:0000313" key="6">
    <source>
        <dbReference type="Proteomes" id="UP000008467"/>
    </source>
</evidence>
<dbReference type="PANTHER" id="PTHR43343:SF3">
    <property type="entry name" value="PROTEASE DO-LIKE 8, CHLOROPLASTIC"/>
    <property type="match status" value="1"/>
</dbReference>
<dbReference type="eggNOG" id="COG0265">
    <property type="taxonomic scope" value="Bacteria"/>
</dbReference>
<proteinExistence type="predicted"/>
<dbReference type="GO" id="GO:0004252">
    <property type="term" value="F:serine-type endopeptidase activity"/>
    <property type="evidence" value="ECO:0007669"/>
    <property type="project" value="InterPro"/>
</dbReference>
<dbReference type="HOGENOM" id="CLU_043650_0_0_9"/>
<dbReference type="AlphaFoldDB" id="F2JGM0"/>
<dbReference type="STRING" id="642492.Clole_1248"/>
<dbReference type="InterPro" id="IPR001940">
    <property type="entry name" value="Peptidase_S1C"/>
</dbReference>
<protein>
    <submittedName>
        <fullName evidence="5">Peptidase S1 and S6 chymotrypsin/Hap</fullName>
    </submittedName>
</protein>
<evidence type="ECO:0000259" key="4">
    <source>
        <dbReference type="Pfam" id="PF14266"/>
    </source>
</evidence>